<gene>
    <name evidence="1" type="ORF">ETU09_04905</name>
</gene>
<dbReference type="AlphaFoldDB" id="A0A563DEM8"/>
<dbReference type="Gene3D" id="2.40.160.10">
    <property type="entry name" value="Porin"/>
    <property type="match status" value="1"/>
</dbReference>
<dbReference type="SUPFAM" id="SSF56935">
    <property type="entry name" value="Porins"/>
    <property type="match status" value="1"/>
</dbReference>
<dbReference type="OrthoDB" id="1116797at2"/>
<evidence type="ECO:0000313" key="2">
    <source>
        <dbReference type="Proteomes" id="UP000319499"/>
    </source>
</evidence>
<name>A0A563DEM8_9FLAO</name>
<keyword evidence="2" id="KW-1185">Reference proteome</keyword>
<evidence type="ECO:0008006" key="3">
    <source>
        <dbReference type="Google" id="ProtNLM"/>
    </source>
</evidence>
<comment type="caution">
    <text evidence="1">The sequence shown here is derived from an EMBL/GenBank/DDBJ whole genome shotgun (WGS) entry which is preliminary data.</text>
</comment>
<proteinExistence type="predicted"/>
<protein>
    <recommendedName>
        <fullName evidence="3">Porin</fullName>
    </recommendedName>
</protein>
<dbReference type="InterPro" id="IPR023614">
    <property type="entry name" value="Porin_dom_sf"/>
</dbReference>
<accession>A0A563DEM8</accession>
<dbReference type="Proteomes" id="UP000319499">
    <property type="component" value="Unassembled WGS sequence"/>
</dbReference>
<reference evidence="1 2" key="1">
    <citation type="submission" date="2019-02" db="EMBL/GenBank/DDBJ databases">
        <title>Apibacter muscae sp. nov.: a novel member of the house fly microbiota.</title>
        <authorList>
            <person name="Park R."/>
        </authorList>
    </citation>
    <scope>NUCLEOTIDE SEQUENCE [LARGE SCALE GENOMIC DNA]</scope>
    <source>
        <strain evidence="1 2">AL1</strain>
    </source>
</reference>
<dbReference type="EMBL" id="SELH01000017">
    <property type="protein sequence ID" value="TWP28660.1"/>
    <property type="molecule type" value="Genomic_DNA"/>
</dbReference>
<evidence type="ECO:0000313" key="1">
    <source>
        <dbReference type="EMBL" id="TWP28660.1"/>
    </source>
</evidence>
<organism evidence="1 2">
    <name type="scientific">Apibacter muscae</name>
    <dbReference type="NCBI Taxonomy" id="2509004"/>
    <lineage>
        <taxon>Bacteria</taxon>
        <taxon>Pseudomonadati</taxon>
        <taxon>Bacteroidota</taxon>
        <taxon>Flavobacteriia</taxon>
        <taxon>Flavobacteriales</taxon>
        <taxon>Weeksellaceae</taxon>
        <taxon>Apibacter</taxon>
    </lineage>
</organism>
<dbReference type="RefSeq" id="WP_146292246.1">
    <property type="nucleotide sequence ID" value="NZ_SELH01000017.1"/>
</dbReference>
<sequence>MKKKILNLTSLLLIIYCLIPLNLFSQENNDFKPSGNVILRTFFDYHTDFHDHRGFDITRAYIGYNYKFTPTLQARVIVDGASGKNSSNQLVPFLKNAYVNWNYKNWDVNAGLINSLINPTQEKYFGLRYVIENIATLNKIGQSADLGINATYKFNKIVSVDASITNGEGYKDIEMDNTMRYALGTNIKPVKNLLIRGYVDYYNKPSDTVNLNSKKDLITMNVFVGYDNSKLAVGAEYIQQFNNKFIKENDFQGYSVFSTIKIAPKWKPFIRYDYMKSTSINDKPWNKTDGSLAILGIEYQPTKLLKFAANFRNYNYIKKDAEQFIYLNAEFNL</sequence>